<reference evidence="2 3" key="1">
    <citation type="journal article" date="2019" name="Commun. Biol.">
        <title>The bagworm genome reveals a unique fibroin gene that provides high tensile strength.</title>
        <authorList>
            <person name="Kono N."/>
            <person name="Nakamura H."/>
            <person name="Ohtoshi R."/>
            <person name="Tomita M."/>
            <person name="Numata K."/>
            <person name="Arakawa K."/>
        </authorList>
    </citation>
    <scope>NUCLEOTIDE SEQUENCE [LARGE SCALE GENOMIC DNA]</scope>
</reference>
<name>A0A4C1WE96_EUMVA</name>
<feature type="region of interest" description="Disordered" evidence="1">
    <location>
        <begin position="1"/>
        <end position="30"/>
    </location>
</feature>
<evidence type="ECO:0000256" key="1">
    <source>
        <dbReference type="SAM" id="MobiDB-lite"/>
    </source>
</evidence>
<protein>
    <submittedName>
        <fullName evidence="2">Uncharacterized protein</fullName>
    </submittedName>
</protein>
<evidence type="ECO:0000313" key="2">
    <source>
        <dbReference type="EMBL" id="GBP48749.1"/>
    </source>
</evidence>
<organism evidence="2 3">
    <name type="scientific">Eumeta variegata</name>
    <name type="common">Bagworm moth</name>
    <name type="synonym">Eumeta japonica</name>
    <dbReference type="NCBI Taxonomy" id="151549"/>
    <lineage>
        <taxon>Eukaryota</taxon>
        <taxon>Metazoa</taxon>
        <taxon>Ecdysozoa</taxon>
        <taxon>Arthropoda</taxon>
        <taxon>Hexapoda</taxon>
        <taxon>Insecta</taxon>
        <taxon>Pterygota</taxon>
        <taxon>Neoptera</taxon>
        <taxon>Endopterygota</taxon>
        <taxon>Lepidoptera</taxon>
        <taxon>Glossata</taxon>
        <taxon>Ditrysia</taxon>
        <taxon>Tineoidea</taxon>
        <taxon>Psychidae</taxon>
        <taxon>Oiketicinae</taxon>
        <taxon>Eumeta</taxon>
    </lineage>
</organism>
<sequence length="135" mass="14521">MLSSLRREEKEGERKRGKQRKSRITEKKSRAVVDLATTPKWQENCVSFKAFSTPAANELTAGVFLAGNTSNESTSARTKRDFAKLIGGEIGARRPALSSVALRGARLRAPVTSRGSVSPVAPPLRPSDIGIPTAC</sequence>
<feature type="compositionally biased region" description="Basic and acidic residues" evidence="1">
    <location>
        <begin position="1"/>
        <end position="14"/>
    </location>
</feature>
<evidence type="ECO:0000313" key="3">
    <source>
        <dbReference type="Proteomes" id="UP000299102"/>
    </source>
</evidence>
<dbReference type="AlphaFoldDB" id="A0A4C1WE96"/>
<accession>A0A4C1WE96</accession>
<dbReference type="EMBL" id="BGZK01000530">
    <property type="protein sequence ID" value="GBP48749.1"/>
    <property type="molecule type" value="Genomic_DNA"/>
</dbReference>
<keyword evidence="3" id="KW-1185">Reference proteome</keyword>
<proteinExistence type="predicted"/>
<comment type="caution">
    <text evidence="2">The sequence shown here is derived from an EMBL/GenBank/DDBJ whole genome shotgun (WGS) entry which is preliminary data.</text>
</comment>
<gene>
    <name evidence="2" type="ORF">EVAR_32767_1</name>
</gene>
<dbReference type="Proteomes" id="UP000299102">
    <property type="component" value="Unassembled WGS sequence"/>
</dbReference>